<dbReference type="EMBL" id="UXSR01002120">
    <property type="protein sequence ID" value="VDD78706.1"/>
    <property type="molecule type" value="Genomic_DNA"/>
</dbReference>
<evidence type="ECO:0000313" key="2">
    <source>
        <dbReference type="Proteomes" id="UP000267029"/>
    </source>
</evidence>
<gene>
    <name evidence="1" type="ORF">MCOS_LOCUS4709</name>
</gene>
<dbReference type="Proteomes" id="UP000267029">
    <property type="component" value="Unassembled WGS sequence"/>
</dbReference>
<protein>
    <submittedName>
        <fullName evidence="1">Uncharacterized protein</fullName>
    </submittedName>
</protein>
<organism evidence="1 2">
    <name type="scientific">Mesocestoides corti</name>
    <name type="common">Flatworm</name>
    <dbReference type="NCBI Taxonomy" id="53468"/>
    <lineage>
        <taxon>Eukaryota</taxon>
        <taxon>Metazoa</taxon>
        <taxon>Spiralia</taxon>
        <taxon>Lophotrochozoa</taxon>
        <taxon>Platyhelminthes</taxon>
        <taxon>Cestoda</taxon>
        <taxon>Eucestoda</taxon>
        <taxon>Cyclophyllidea</taxon>
        <taxon>Mesocestoididae</taxon>
        <taxon>Mesocestoides</taxon>
    </lineage>
</organism>
<accession>A0A0R3UCR0</accession>
<sequence>MQWSRSLSSYSIQSKHDRKFSGSDIGIRKDNRLSSGVCRNPLHRPTSTKLGPTHHFYCSLPTVASIRQTTNQSETYLVDLRCQFSCPRYEQSLCLFPGTLNALQSADAKGACSPRSTLGLNHHISSLHYLTEGTLLNQRRFLETCSPMCKQEGY</sequence>
<proteinExistence type="predicted"/>
<evidence type="ECO:0000313" key="1">
    <source>
        <dbReference type="EMBL" id="VDD78706.1"/>
    </source>
</evidence>
<dbReference type="AlphaFoldDB" id="A0A0R3UCR0"/>
<name>A0A0R3UCR0_MESCO</name>
<keyword evidence="2" id="KW-1185">Reference proteome</keyword>
<reference evidence="1 2" key="1">
    <citation type="submission" date="2018-10" db="EMBL/GenBank/DDBJ databases">
        <authorList>
            <consortium name="Pathogen Informatics"/>
        </authorList>
    </citation>
    <scope>NUCLEOTIDE SEQUENCE [LARGE SCALE GENOMIC DNA]</scope>
</reference>